<evidence type="ECO:0000259" key="2">
    <source>
        <dbReference type="Pfam" id="PF24883"/>
    </source>
</evidence>
<accession>A0A0D2PM57</accession>
<dbReference type="PANTHER" id="PTHR10039">
    <property type="entry name" value="AMELOGENIN"/>
    <property type="match status" value="1"/>
</dbReference>
<dbReference type="InterPro" id="IPR056884">
    <property type="entry name" value="NPHP3-like_N"/>
</dbReference>
<reference evidence="4" key="1">
    <citation type="submission" date="2014-04" db="EMBL/GenBank/DDBJ databases">
        <title>Evolutionary Origins and Diversification of the Mycorrhizal Mutualists.</title>
        <authorList>
            <consortium name="DOE Joint Genome Institute"/>
            <consortium name="Mycorrhizal Genomics Consortium"/>
            <person name="Kohler A."/>
            <person name="Kuo A."/>
            <person name="Nagy L.G."/>
            <person name="Floudas D."/>
            <person name="Copeland A."/>
            <person name="Barry K.W."/>
            <person name="Cichocki N."/>
            <person name="Veneault-Fourrey C."/>
            <person name="LaButti K."/>
            <person name="Lindquist E.A."/>
            <person name="Lipzen A."/>
            <person name="Lundell T."/>
            <person name="Morin E."/>
            <person name="Murat C."/>
            <person name="Riley R."/>
            <person name="Ohm R."/>
            <person name="Sun H."/>
            <person name="Tunlid A."/>
            <person name="Henrissat B."/>
            <person name="Grigoriev I.V."/>
            <person name="Hibbett D.S."/>
            <person name="Martin F."/>
        </authorList>
    </citation>
    <scope>NUCLEOTIDE SEQUENCE [LARGE SCALE GENOMIC DNA]</scope>
    <source>
        <strain evidence="4">FD-334 SS-4</strain>
    </source>
</reference>
<evidence type="ECO:0000313" key="4">
    <source>
        <dbReference type="Proteomes" id="UP000054270"/>
    </source>
</evidence>
<dbReference type="SUPFAM" id="SSF52540">
    <property type="entry name" value="P-loop containing nucleoside triphosphate hydrolases"/>
    <property type="match status" value="1"/>
</dbReference>
<name>A0A0D2PM57_HYPSF</name>
<dbReference type="OMA" id="WECILAP"/>
<protein>
    <recommendedName>
        <fullName evidence="2">Nephrocystin 3-like N-terminal domain-containing protein</fullName>
    </recommendedName>
</protein>
<dbReference type="EMBL" id="KN817562">
    <property type="protein sequence ID" value="KJA20970.1"/>
    <property type="molecule type" value="Genomic_DNA"/>
</dbReference>
<dbReference type="OrthoDB" id="194358at2759"/>
<dbReference type="STRING" id="945553.A0A0D2PM57"/>
<dbReference type="AlphaFoldDB" id="A0A0D2PM57"/>
<dbReference type="Pfam" id="PF24883">
    <property type="entry name" value="NPHP3_N"/>
    <property type="match status" value="1"/>
</dbReference>
<dbReference type="InterPro" id="IPR027417">
    <property type="entry name" value="P-loop_NTPase"/>
</dbReference>
<evidence type="ECO:0000313" key="3">
    <source>
        <dbReference type="EMBL" id="KJA20970.1"/>
    </source>
</evidence>
<sequence length="607" mass="68832">MPTFSRPARQPHLSQYTSEFFSNAHRPVINGGIFTSVNNSTTQLAQKDGFQILQEHVAPAAFHNSKQRVDPPRCYAHTREAVLEELFDWIVGNVPREAWVAWLNGAAGAGKSAICQSMAEMCILRGIKVASFFFFRTDATRNAIDPVIATLAYQIIQLLPETKELIISSIESHPLIFEQTFATQLDLLIVTPIRCLRVSDPGLTLLLLVDGVDECIGNSSQTDLIHTFGKLLQNRDLPLAVLFCSRRESQIQMAFNARDMDGILKQVPLDNNYQAEADIRHFLVERFNDIKLTHPQRKRLDAAWPAAEHIQQIVSKSSGQFIYAASVVKFLAMPSSNPSTQLDIIRGLRPVGRATPFAELDALYRHIFSHVEDIVTTLRFLAYAILAPVHTVQKMLNFFDITEDDWECILAPLTSVLTYDMYYDPDKIIFHHASLPDFLKDKERSQEYCISEQGTELSILWFKNAACGRFQPLSESEQNTDLVEFIGCAKASPDLRTLLLDYTPLQTPSAYAWDIFPSIILNDIHQMDFGDDGEAYRIVSDRIVRYVKKEFPNLLPQIALQYTTLTEEEMLQVADQSTLTQSSIRQIVRRWSSAMLDFCNSAAYLFY</sequence>
<gene>
    <name evidence="3" type="ORF">HYPSUDRAFT_763935</name>
</gene>
<proteinExistence type="predicted"/>
<keyword evidence="4" id="KW-1185">Reference proteome</keyword>
<evidence type="ECO:0000256" key="1">
    <source>
        <dbReference type="ARBA" id="ARBA00022737"/>
    </source>
</evidence>
<organism evidence="3 4">
    <name type="scientific">Hypholoma sublateritium (strain FD-334 SS-4)</name>
    <dbReference type="NCBI Taxonomy" id="945553"/>
    <lineage>
        <taxon>Eukaryota</taxon>
        <taxon>Fungi</taxon>
        <taxon>Dikarya</taxon>
        <taxon>Basidiomycota</taxon>
        <taxon>Agaricomycotina</taxon>
        <taxon>Agaricomycetes</taxon>
        <taxon>Agaricomycetidae</taxon>
        <taxon>Agaricales</taxon>
        <taxon>Agaricineae</taxon>
        <taxon>Strophariaceae</taxon>
        <taxon>Hypholoma</taxon>
    </lineage>
</organism>
<keyword evidence="1" id="KW-0677">Repeat</keyword>
<dbReference type="Proteomes" id="UP000054270">
    <property type="component" value="Unassembled WGS sequence"/>
</dbReference>
<feature type="domain" description="Nephrocystin 3-like N-terminal" evidence="2">
    <location>
        <begin position="95"/>
        <end position="246"/>
    </location>
</feature>